<dbReference type="Pfam" id="PF25474">
    <property type="entry name" value="TPR_TmcB"/>
    <property type="match status" value="1"/>
</dbReference>
<dbReference type="FunFam" id="3.40.50.150:FF:000351">
    <property type="entry name" value="S-adenosyl-L-methionine-dependent methyltransferase superfamily protein"/>
    <property type="match status" value="1"/>
</dbReference>
<dbReference type="EMBL" id="AGNK02004426">
    <property type="status" value="NOT_ANNOTATED_CDS"/>
    <property type="molecule type" value="Genomic_DNA"/>
</dbReference>
<evidence type="ECO:0000313" key="3">
    <source>
        <dbReference type="EnsemblPlants" id="KQK98034"/>
    </source>
</evidence>
<dbReference type="InterPro" id="IPR029063">
    <property type="entry name" value="SAM-dependent_MTases_sf"/>
</dbReference>
<name>K3Y5H0_SETIT</name>
<dbReference type="Gene3D" id="1.25.40.10">
    <property type="entry name" value="Tetratricopeptide repeat domain"/>
    <property type="match status" value="1"/>
</dbReference>
<dbReference type="InterPro" id="IPR011990">
    <property type="entry name" value="TPR-like_helical_dom_sf"/>
</dbReference>
<dbReference type="InParanoid" id="K3Y5H0"/>
<protein>
    <recommendedName>
        <fullName evidence="2">TmcB/TmcC TPR repeats domain-containing protein</fullName>
    </recommendedName>
</protein>
<reference evidence="3" key="2">
    <citation type="submission" date="2018-08" db="UniProtKB">
        <authorList>
            <consortium name="EnsemblPlants"/>
        </authorList>
    </citation>
    <scope>IDENTIFICATION</scope>
    <source>
        <strain evidence="3">Yugu1</strain>
    </source>
</reference>
<keyword evidence="4" id="KW-1185">Reference proteome</keyword>
<dbReference type="eggNOG" id="ENOG502QS0J">
    <property type="taxonomic scope" value="Eukaryota"/>
</dbReference>
<dbReference type="PANTHER" id="PTHR26312">
    <property type="entry name" value="TETRATRICOPEPTIDE REPEAT PROTEIN 5"/>
    <property type="match status" value="1"/>
</dbReference>
<dbReference type="SUPFAM" id="SSF53335">
    <property type="entry name" value="S-adenosyl-L-methionine-dependent methyltransferases"/>
    <property type="match status" value="1"/>
</dbReference>
<dbReference type="SUPFAM" id="SSF48452">
    <property type="entry name" value="TPR-like"/>
    <property type="match status" value="1"/>
</dbReference>
<feature type="region of interest" description="Disordered" evidence="1">
    <location>
        <begin position="710"/>
        <end position="744"/>
    </location>
</feature>
<proteinExistence type="predicted"/>
<evidence type="ECO:0000313" key="4">
    <source>
        <dbReference type="Proteomes" id="UP000004995"/>
    </source>
</evidence>
<organism evidence="3 4">
    <name type="scientific">Setaria italica</name>
    <name type="common">Foxtail millet</name>
    <name type="synonym">Panicum italicum</name>
    <dbReference type="NCBI Taxonomy" id="4555"/>
    <lineage>
        <taxon>Eukaryota</taxon>
        <taxon>Viridiplantae</taxon>
        <taxon>Streptophyta</taxon>
        <taxon>Embryophyta</taxon>
        <taxon>Tracheophyta</taxon>
        <taxon>Spermatophyta</taxon>
        <taxon>Magnoliopsida</taxon>
        <taxon>Liliopsida</taxon>
        <taxon>Poales</taxon>
        <taxon>Poaceae</taxon>
        <taxon>PACMAD clade</taxon>
        <taxon>Panicoideae</taxon>
        <taxon>Panicodae</taxon>
        <taxon>Paniceae</taxon>
        <taxon>Cenchrinae</taxon>
        <taxon>Setaria</taxon>
    </lineage>
</organism>
<feature type="compositionally biased region" description="Polar residues" evidence="1">
    <location>
        <begin position="494"/>
        <end position="507"/>
    </location>
</feature>
<dbReference type="PANTHER" id="PTHR26312:SF221">
    <property type="entry name" value="OS04G0510600 PROTEIN"/>
    <property type="match status" value="1"/>
</dbReference>
<evidence type="ECO:0000256" key="1">
    <source>
        <dbReference type="SAM" id="MobiDB-lite"/>
    </source>
</evidence>
<dbReference type="OMA" id="WEQNEDE"/>
<evidence type="ECO:0000259" key="2">
    <source>
        <dbReference type="Pfam" id="PF25474"/>
    </source>
</evidence>
<feature type="domain" description="TmcB/TmcC TPR repeats" evidence="2">
    <location>
        <begin position="592"/>
        <end position="652"/>
    </location>
</feature>
<dbReference type="EnsemblPlants" id="KQK98034">
    <property type="protein sequence ID" value="KQK98034"/>
    <property type="gene ID" value="SETIT_009458mg"/>
</dbReference>
<dbReference type="Proteomes" id="UP000004995">
    <property type="component" value="Unassembled WGS sequence"/>
</dbReference>
<dbReference type="InterPro" id="IPR057352">
    <property type="entry name" value="TPR_TmcB/C"/>
</dbReference>
<sequence>MLRGAASRCTRAAARRLSSSAAEAEAVAASPAAVGARRKPSLDEGDWSYHPEWWGEEDGPGEGAQTVFRRHSECGNGVVSVSAYPASRPATEHWPAKERWLQERNARLYPESAGADQFKILGYQWRVMRFNDHTRQSTAKVMTCYRTSGQRSLFLMQQPHVLAVPYVKSMVSAGLTTLPCSAYDLPEAASGQDNMKILCIGHGGGSLPLFLASKFRGASVHIVEIDPVVVSASIEAMGFPMSSVKGLSSESMLPADADDLLWGGIHDRISLHIADAEDFIVSDSNQYDLVFIDAYDGDDIFPRKLWDVDGTFMKNLEKKVHPDHGTVVVNLHSDSELPASDAESVDQFQSILPMGRQVSQVCQAYKQHFGLAFTAAVPWLCNITLVACRDKAITSGVRLGLSRRDFVLGKLLSKSDMVERALGLPFPCLPSDLEDEAASPPPPSRSEKARSRRMLLRSSSTPFLHPFLSSFPSSPSSLQLRRAFSDSHIPSLHRLSSTTPSGASKPTSGGLHTELPFSIYNTFGEHGGAEPLASQEEPRHDEPELLLQQRTSQPDHPEVPLFLARGLGIDRIASGFFTAGTDKTKQGAGAKMEGVEERLAPQDEAVAALDAQYKRMVDEQPGNALFLRNYAQFLHEVKGDPRRAEEYYSRAMLADPSDGEIKSQYAKLIWEVHRDQERSLGYFQKSVQAAPQNSHVLAAYASFLWEQDDDDLGQEEQGAGGAGAPDQRAAHQAGQVRELASATV</sequence>
<dbReference type="Gramene" id="KQK98034">
    <property type="protein sequence ID" value="KQK98034"/>
    <property type="gene ID" value="SETIT_009458mg"/>
</dbReference>
<dbReference type="FunCoup" id="K3Y5H0">
    <property type="interactions" value="1073"/>
</dbReference>
<feature type="region of interest" description="Disordered" evidence="1">
    <location>
        <begin position="491"/>
        <end position="542"/>
    </location>
</feature>
<dbReference type="Gene3D" id="3.40.50.150">
    <property type="entry name" value="Vaccinia Virus protein VP39"/>
    <property type="match status" value="1"/>
</dbReference>
<dbReference type="HOGENOM" id="CLU_373598_0_0_1"/>
<dbReference type="AlphaFoldDB" id="K3Y5H0"/>
<feature type="region of interest" description="Disordered" evidence="1">
    <location>
        <begin position="432"/>
        <end position="455"/>
    </location>
</feature>
<reference evidence="4" key="1">
    <citation type="journal article" date="2012" name="Nat. Biotechnol.">
        <title>Reference genome sequence of the model plant Setaria.</title>
        <authorList>
            <person name="Bennetzen J.L."/>
            <person name="Schmutz J."/>
            <person name="Wang H."/>
            <person name="Percifield R."/>
            <person name="Hawkins J."/>
            <person name="Pontaroli A.C."/>
            <person name="Estep M."/>
            <person name="Feng L."/>
            <person name="Vaughn J.N."/>
            <person name="Grimwood J."/>
            <person name="Jenkins J."/>
            <person name="Barry K."/>
            <person name="Lindquist E."/>
            <person name="Hellsten U."/>
            <person name="Deshpande S."/>
            <person name="Wang X."/>
            <person name="Wu X."/>
            <person name="Mitros T."/>
            <person name="Triplett J."/>
            <person name="Yang X."/>
            <person name="Ye C.Y."/>
            <person name="Mauro-Herrera M."/>
            <person name="Wang L."/>
            <person name="Li P."/>
            <person name="Sharma M."/>
            <person name="Sharma R."/>
            <person name="Ronald P.C."/>
            <person name="Panaud O."/>
            <person name="Kellogg E.A."/>
            <person name="Brutnell T.P."/>
            <person name="Doust A.N."/>
            <person name="Tuskan G.A."/>
            <person name="Rokhsar D."/>
            <person name="Devos K.M."/>
        </authorList>
    </citation>
    <scope>NUCLEOTIDE SEQUENCE [LARGE SCALE GENOMIC DNA]</scope>
    <source>
        <strain evidence="4">cv. Yugu1</strain>
    </source>
</reference>
<accession>K3Y5H0</accession>